<feature type="compositionally biased region" description="Acidic residues" evidence="1">
    <location>
        <begin position="343"/>
        <end position="354"/>
    </location>
</feature>
<feature type="compositionally biased region" description="Polar residues" evidence="1">
    <location>
        <begin position="113"/>
        <end position="123"/>
    </location>
</feature>
<reference evidence="2 3" key="1">
    <citation type="journal article" date="2018" name="G3 (Bethesda)">
        <title>Phylogenetic and Phylogenomic Definition of Rhizopus Species.</title>
        <authorList>
            <person name="Gryganskyi A.P."/>
            <person name="Golan J."/>
            <person name="Dolatabadi S."/>
            <person name="Mondo S."/>
            <person name="Robb S."/>
            <person name="Idnurm A."/>
            <person name="Muszewska A."/>
            <person name="Steczkiewicz K."/>
            <person name="Masonjones S."/>
            <person name="Liao H.L."/>
            <person name="Gajdeczka M.T."/>
            <person name="Anike F."/>
            <person name="Vuek A."/>
            <person name="Anishchenko I.M."/>
            <person name="Voigt K."/>
            <person name="de Hoog G.S."/>
            <person name="Smith M.E."/>
            <person name="Heitman J."/>
            <person name="Vilgalys R."/>
            <person name="Stajich J.E."/>
        </authorList>
    </citation>
    <scope>NUCLEOTIDE SEQUENCE [LARGE SCALE GENOMIC DNA]</scope>
    <source>
        <strain evidence="2 3">CBS 357.93</strain>
    </source>
</reference>
<dbReference type="AlphaFoldDB" id="A0A367JHD7"/>
<dbReference type="OrthoDB" id="2283499at2759"/>
<dbReference type="Proteomes" id="UP000252139">
    <property type="component" value="Unassembled WGS sequence"/>
</dbReference>
<evidence type="ECO:0008006" key="4">
    <source>
        <dbReference type="Google" id="ProtNLM"/>
    </source>
</evidence>
<accession>A0A367JHD7</accession>
<protein>
    <recommendedName>
        <fullName evidence="4">CUE domain-containing protein</fullName>
    </recommendedName>
</protein>
<proteinExistence type="predicted"/>
<comment type="caution">
    <text evidence="2">The sequence shown here is derived from an EMBL/GenBank/DDBJ whole genome shotgun (WGS) entry which is preliminary data.</text>
</comment>
<dbReference type="EMBL" id="PJQL01001317">
    <property type="protein sequence ID" value="RCH89289.1"/>
    <property type="molecule type" value="Genomic_DNA"/>
</dbReference>
<feature type="region of interest" description="Disordered" evidence="1">
    <location>
        <begin position="333"/>
        <end position="379"/>
    </location>
</feature>
<name>A0A367JHD7_RHIAZ</name>
<gene>
    <name evidence="2" type="ORF">CU097_010954</name>
</gene>
<evidence type="ECO:0000313" key="3">
    <source>
        <dbReference type="Proteomes" id="UP000252139"/>
    </source>
</evidence>
<organism evidence="2 3">
    <name type="scientific">Rhizopus azygosporus</name>
    <name type="common">Rhizopus microsporus var. azygosporus</name>
    <dbReference type="NCBI Taxonomy" id="86630"/>
    <lineage>
        <taxon>Eukaryota</taxon>
        <taxon>Fungi</taxon>
        <taxon>Fungi incertae sedis</taxon>
        <taxon>Mucoromycota</taxon>
        <taxon>Mucoromycotina</taxon>
        <taxon>Mucoromycetes</taxon>
        <taxon>Mucorales</taxon>
        <taxon>Mucorineae</taxon>
        <taxon>Rhizopodaceae</taxon>
        <taxon>Rhizopus</taxon>
    </lineage>
</organism>
<feature type="compositionally biased region" description="Low complexity" evidence="1">
    <location>
        <begin position="368"/>
        <end position="379"/>
    </location>
</feature>
<feature type="region of interest" description="Disordered" evidence="1">
    <location>
        <begin position="111"/>
        <end position="150"/>
    </location>
</feature>
<feature type="compositionally biased region" description="Low complexity" evidence="1">
    <location>
        <begin position="141"/>
        <end position="150"/>
    </location>
</feature>
<keyword evidence="3" id="KW-1185">Reference proteome</keyword>
<evidence type="ECO:0000256" key="1">
    <source>
        <dbReference type="SAM" id="MobiDB-lite"/>
    </source>
</evidence>
<evidence type="ECO:0000313" key="2">
    <source>
        <dbReference type="EMBL" id="RCH89289.1"/>
    </source>
</evidence>
<sequence>MESFKDSDPVQELYQEIENLIDGNTLREASSIKEIEQTFERPILIESDSDEMEEMEVPMSSTMHTLSTCHQCCRPMVGSDSNVCANCYIPKKQRPRSRSFTLDIGQIADKIKQSLQLPSPSHSMTRRKSMPHMNNDQHLEPPLSRPSSRASSFIEDVKQFLAPLSRKSSRTSLFQEFQKEAQLERKGSHSSILDAINICKPKRNSFSYERRVIQDDNDGETMNEIMDLNRQKIPSLRRKQMKQIESREERMHIYNAAYFQCMETKTGLIPWITKQAQKGPPDDWFGYTPPPKQPKKFLGIFKRKTKTNDLRAQQMALNEELLSRLPSLSSNSVYNTSPVDFEQSYDPEENEEEIQQQQQPEEYEQEVYDTSYSSSTVTDIPTPQPISILKKSNSNRNIYDDYYYQEPLYHERDEFDMIPSELDYIKKKPSRRSRTPEYIDYLDGSQRRSSRRPNTYSNVNGAYYSQQQQRRRRSFHMNEEDEEEEEDYYYIPPMALRNDSRRYHQRPSRRRSNKVSSEYIPPYMMEDWKIVLDDLCEIFPRLDRHYIHKFLVSAHGDFDTAKEMIMNMIMEVQ</sequence>
<feature type="region of interest" description="Disordered" evidence="1">
    <location>
        <begin position="464"/>
        <end position="483"/>
    </location>
</feature>